<dbReference type="GO" id="GO:0005096">
    <property type="term" value="F:GTPase activator activity"/>
    <property type="evidence" value="ECO:0007669"/>
    <property type="project" value="InterPro"/>
</dbReference>
<dbReference type="OrthoDB" id="5599713at2759"/>
<reference evidence="3" key="1">
    <citation type="submission" date="2016-05" db="EMBL/GenBank/DDBJ databases">
        <title>Comparative genomics of biotechnologically important yeasts.</title>
        <authorList>
            <consortium name="DOE Joint Genome Institute"/>
            <person name="Riley R."/>
            <person name="Haridas S."/>
            <person name="Wolfe K.H."/>
            <person name="Lopes M.R."/>
            <person name="Hittinger C.T."/>
            <person name="Goker M."/>
            <person name="Salamov A."/>
            <person name="Wisecaver J."/>
            <person name="Long T.M."/>
            <person name="Aerts A.L."/>
            <person name="Barry K."/>
            <person name="Choi C."/>
            <person name="Clum A."/>
            <person name="Coughlan A.Y."/>
            <person name="Deshpande S."/>
            <person name="Douglass A.P."/>
            <person name="Hanson S.J."/>
            <person name="Klenk H.-P."/>
            <person name="Labutti K."/>
            <person name="Lapidus A."/>
            <person name="Lindquist E."/>
            <person name="Lipzen A."/>
            <person name="Meier-Kolthoff J.P."/>
            <person name="Ohm R.A."/>
            <person name="Otillar R.P."/>
            <person name="Pangilinan J."/>
            <person name="Peng Y."/>
            <person name="Rokas A."/>
            <person name="Rosa C.A."/>
            <person name="Scheuner C."/>
            <person name="Sibirny A.A."/>
            <person name="Slot J.C."/>
            <person name="Stielow J.B."/>
            <person name="Sun H."/>
            <person name="Kurtzman C.P."/>
            <person name="Blackwell M."/>
            <person name="Grigoriev I.V."/>
            <person name="Jeffries T.W."/>
        </authorList>
    </citation>
    <scope>NUCLEOTIDE SEQUENCE [LARGE SCALE GENOMIC DNA]</scope>
    <source>
        <strain evidence="3">NRRL Y-17324</strain>
    </source>
</reference>
<protein>
    <recommendedName>
        <fullName evidence="1">UDENN FLCN/SMCR8-type domain-containing protein</fullName>
    </recommendedName>
</protein>
<accession>A0A1E4SSB6</accession>
<evidence type="ECO:0000259" key="1">
    <source>
        <dbReference type="PROSITE" id="PS51834"/>
    </source>
</evidence>
<dbReference type="PROSITE" id="PS51834">
    <property type="entry name" value="DENN_FLCN_SMCR8"/>
    <property type="match status" value="1"/>
</dbReference>
<dbReference type="InterPro" id="IPR037520">
    <property type="entry name" value="Folliculin/SMCR8_longin"/>
</dbReference>
<dbReference type="Proteomes" id="UP000094285">
    <property type="component" value="Unassembled WGS sequence"/>
</dbReference>
<dbReference type="InterPro" id="IPR021713">
    <property type="entry name" value="Folliculin"/>
</dbReference>
<proteinExistence type="predicted"/>
<organism evidence="2 3">
    <name type="scientific">Suhomyces tanzawaensis NRRL Y-17324</name>
    <dbReference type="NCBI Taxonomy" id="984487"/>
    <lineage>
        <taxon>Eukaryota</taxon>
        <taxon>Fungi</taxon>
        <taxon>Dikarya</taxon>
        <taxon>Ascomycota</taxon>
        <taxon>Saccharomycotina</taxon>
        <taxon>Pichiomycetes</taxon>
        <taxon>Debaryomycetaceae</taxon>
        <taxon>Suhomyces</taxon>
    </lineage>
</organism>
<dbReference type="STRING" id="984487.A0A1E4SSB6"/>
<sequence length="237" mass="26608">MANYIICLAHFCELHGPSIIICTQVTNKASKSEHILSSNSKLQSCSSCKLQLPNDSINVITTDESDKTVVNPPVYISTNYPSSQKRYLSLTKLVMKSLSVETTADATKPMFVGDALNGYCVNKIIKIKDANARGSERKYALMVVSDSESDLLMNWDIIGMYFTEITSLLHLKVESTLEQLLTKKEGSGKSDSCMLDNERYLRRSMNKPKSLVELTNDPQIFVKFHLWGIELLKDILK</sequence>
<gene>
    <name evidence="2" type="ORF">CANTADRAFT_139734</name>
</gene>
<dbReference type="InterPro" id="IPR037521">
    <property type="entry name" value="FLCN/SMCR8_DENN"/>
</dbReference>
<evidence type="ECO:0000313" key="3">
    <source>
        <dbReference type="Proteomes" id="UP000094285"/>
    </source>
</evidence>
<name>A0A1E4SSB6_9ASCO</name>
<keyword evidence="3" id="KW-1185">Reference proteome</keyword>
<dbReference type="PANTHER" id="PTHR31441:SF2">
    <property type="entry name" value="FOLLICULIN"/>
    <property type="match status" value="1"/>
</dbReference>
<feature type="domain" description="UDENN FLCN/SMCR8-type" evidence="1">
    <location>
        <begin position="47"/>
        <end position="237"/>
    </location>
</feature>
<dbReference type="Pfam" id="PF11704">
    <property type="entry name" value="Folliculin"/>
    <property type="match status" value="1"/>
</dbReference>
<evidence type="ECO:0000313" key="2">
    <source>
        <dbReference type="EMBL" id="ODV82282.1"/>
    </source>
</evidence>
<dbReference type="GeneID" id="30980421"/>
<dbReference type="RefSeq" id="XP_020067404.1">
    <property type="nucleotide sequence ID" value="XM_020206284.1"/>
</dbReference>
<dbReference type="GO" id="GO:0005829">
    <property type="term" value="C:cytosol"/>
    <property type="evidence" value="ECO:0007669"/>
    <property type="project" value="TreeGrafter"/>
</dbReference>
<dbReference type="GO" id="GO:1904263">
    <property type="term" value="P:positive regulation of TORC1 signaling"/>
    <property type="evidence" value="ECO:0007669"/>
    <property type="project" value="TreeGrafter"/>
</dbReference>
<dbReference type="EMBL" id="KV453909">
    <property type="protein sequence ID" value="ODV82282.1"/>
    <property type="molecule type" value="Genomic_DNA"/>
</dbReference>
<dbReference type="AlphaFoldDB" id="A0A1E4SSB6"/>
<dbReference type="PANTHER" id="PTHR31441">
    <property type="entry name" value="FOLLICULIN FAMILY MEMBER"/>
    <property type="match status" value="1"/>
</dbReference>